<evidence type="ECO:0000256" key="6">
    <source>
        <dbReference type="SAM" id="Phobius"/>
    </source>
</evidence>
<feature type="domain" description="Major facilitator superfamily (MFS) profile" evidence="7">
    <location>
        <begin position="49"/>
        <end position="255"/>
    </location>
</feature>
<dbReference type="Proteomes" id="UP001272515">
    <property type="component" value="Unassembled WGS sequence"/>
</dbReference>
<reference evidence="8 9" key="1">
    <citation type="submission" date="2023-10" db="EMBL/GenBank/DDBJ databases">
        <title>Veillonella sp. nov., isolated from a pig farm feces dump.</title>
        <authorList>
            <person name="Chang Y.-H."/>
        </authorList>
    </citation>
    <scope>NUCLEOTIDE SEQUENCE [LARGE SCALE GENOMIC DNA]</scope>
    <source>
        <strain evidence="8 9">YH-vei2233</strain>
    </source>
</reference>
<dbReference type="PANTHER" id="PTHR42718">
    <property type="entry name" value="MAJOR FACILITATOR SUPERFAMILY MULTIDRUG TRANSPORTER MFSC"/>
    <property type="match status" value="1"/>
</dbReference>
<feature type="transmembrane region" description="Helical" evidence="6">
    <location>
        <begin position="50"/>
        <end position="74"/>
    </location>
</feature>
<keyword evidence="2" id="KW-0813">Transport</keyword>
<gene>
    <name evidence="8" type="ORF">RVY80_05170</name>
</gene>
<proteinExistence type="predicted"/>
<evidence type="ECO:0000256" key="1">
    <source>
        <dbReference type="ARBA" id="ARBA00004651"/>
    </source>
</evidence>
<feature type="transmembrane region" description="Helical" evidence="6">
    <location>
        <begin position="80"/>
        <end position="103"/>
    </location>
</feature>
<organism evidence="8 9">
    <name type="scientific">Veillonella absiana</name>
    <dbReference type="NCBI Taxonomy" id="3079305"/>
    <lineage>
        <taxon>Bacteria</taxon>
        <taxon>Bacillati</taxon>
        <taxon>Bacillota</taxon>
        <taxon>Negativicutes</taxon>
        <taxon>Veillonellales</taxon>
        <taxon>Veillonellaceae</taxon>
        <taxon>Veillonella</taxon>
    </lineage>
</organism>
<protein>
    <submittedName>
        <fullName evidence="8">MFS transporter</fullName>
    </submittedName>
</protein>
<evidence type="ECO:0000259" key="7">
    <source>
        <dbReference type="PROSITE" id="PS50850"/>
    </source>
</evidence>
<sequence>MGQGSKLGWTSNVIIGLFIAFAIAAIAFFKIESSKANAFVDFKLFSNSTYTGATLSNFLLNGAAGTILVTLTLVQKGAGLSFFEAGLLTLGYLTAILATIRVGEKLLQKWGPRKPMLLGCSITAVGILLNCLSFLYAWQYMIASVIGFTLFGIGLGFYATPSTDAALSNVPQDQVGAAAGIYKMASSLGAAFGVAISAAIFTGLSSEKVVYWHELFIGRTDNVEVRFAAAVALLFNLLMTLVAIAAITKTVPKKA</sequence>
<evidence type="ECO:0000313" key="9">
    <source>
        <dbReference type="Proteomes" id="UP001272515"/>
    </source>
</evidence>
<accession>A0ABU3Z8K2</accession>
<dbReference type="InterPro" id="IPR011701">
    <property type="entry name" value="MFS"/>
</dbReference>
<keyword evidence="3 6" id="KW-0812">Transmembrane</keyword>
<evidence type="ECO:0000313" key="8">
    <source>
        <dbReference type="EMBL" id="MDV5088239.1"/>
    </source>
</evidence>
<keyword evidence="4 6" id="KW-1133">Transmembrane helix</keyword>
<comment type="caution">
    <text evidence="8">The sequence shown here is derived from an EMBL/GenBank/DDBJ whole genome shotgun (WGS) entry which is preliminary data.</text>
</comment>
<dbReference type="InterPro" id="IPR020846">
    <property type="entry name" value="MFS_dom"/>
</dbReference>
<dbReference type="Gene3D" id="1.20.1250.20">
    <property type="entry name" value="MFS general substrate transporter like domains"/>
    <property type="match status" value="1"/>
</dbReference>
<dbReference type="RefSeq" id="WP_317329880.1">
    <property type="nucleotide sequence ID" value="NZ_JAWJZA010000004.1"/>
</dbReference>
<name>A0ABU3Z8K2_9FIRM</name>
<dbReference type="PANTHER" id="PTHR42718:SF9">
    <property type="entry name" value="MAJOR FACILITATOR SUPERFAMILY MULTIDRUG TRANSPORTER MFSC"/>
    <property type="match status" value="1"/>
</dbReference>
<feature type="transmembrane region" description="Helical" evidence="6">
    <location>
        <begin position="115"/>
        <end position="136"/>
    </location>
</feature>
<keyword evidence="9" id="KW-1185">Reference proteome</keyword>
<dbReference type="PROSITE" id="PS50850">
    <property type="entry name" value="MFS"/>
    <property type="match status" value="1"/>
</dbReference>
<evidence type="ECO:0000256" key="2">
    <source>
        <dbReference type="ARBA" id="ARBA00022448"/>
    </source>
</evidence>
<feature type="transmembrane region" description="Helical" evidence="6">
    <location>
        <begin position="142"/>
        <end position="160"/>
    </location>
</feature>
<feature type="transmembrane region" description="Helical" evidence="6">
    <location>
        <begin position="12"/>
        <end position="29"/>
    </location>
</feature>
<feature type="transmembrane region" description="Helical" evidence="6">
    <location>
        <begin position="181"/>
        <end position="205"/>
    </location>
</feature>
<keyword evidence="5 6" id="KW-0472">Membrane</keyword>
<dbReference type="SUPFAM" id="SSF103473">
    <property type="entry name" value="MFS general substrate transporter"/>
    <property type="match status" value="1"/>
</dbReference>
<evidence type="ECO:0000256" key="4">
    <source>
        <dbReference type="ARBA" id="ARBA00022989"/>
    </source>
</evidence>
<dbReference type="Pfam" id="PF07690">
    <property type="entry name" value="MFS_1"/>
    <property type="match status" value="1"/>
</dbReference>
<evidence type="ECO:0000256" key="5">
    <source>
        <dbReference type="ARBA" id="ARBA00023136"/>
    </source>
</evidence>
<evidence type="ECO:0000256" key="3">
    <source>
        <dbReference type="ARBA" id="ARBA00022692"/>
    </source>
</evidence>
<dbReference type="EMBL" id="JAWJZB010000005">
    <property type="protein sequence ID" value="MDV5088239.1"/>
    <property type="molecule type" value="Genomic_DNA"/>
</dbReference>
<comment type="subcellular location">
    <subcellularLocation>
        <location evidence="1">Cell membrane</location>
        <topology evidence="1">Multi-pass membrane protein</topology>
    </subcellularLocation>
</comment>
<feature type="transmembrane region" description="Helical" evidence="6">
    <location>
        <begin position="225"/>
        <end position="247"/>
    </location>
</feature>
<dbReference type="InterPro" id="IPR036259">
    <property type="entry name" value="MFS_trans_sf"/>
</dbReference>